<reference evidence="1" key="1">
    <citation type="journal article" date="2014" name="Front. Microbiol.">
        <title>High frequency of phylogenetically diverse reductive dehalogenase-homologous genes in deep subseafloor sedimentary metagenomes.</title>
        <authorList>
            <person name="Kawai M."/>
            <person name="Futagami T."/>
            <person name="Toyoda A."/>
            <person name="Takaki Y."/>
            <person name="Nishi S."/>
            <person name="Hori S."/>
            <person name="Arai W."/>
            <person name="Tsubouchi T."/>
            <person name="Morono Y."/>
            <person name="Uchiyama I."/>
            <person name="Ito T."/>
            <person name="Fujiyama A."/>
            <person name="Inagaki F."/>
            <person name="Takami H."/>
        </authorList>
    </citation>
    <scope>NUCLEOTIDE SEQUENCE</scope>
    <source>
        <strain evidence="1">Expedition CK06-06</strain>
    </source>
</reference>
<evidence type="ECO:0000313" key="1">
    <source>
        <dbReference type="EMBL" id="GAI87097.1"/>
    </source>
</evidence>
<feature type="non-terminal residue" evidence="1">
    <location>
        <position position="405"/>
    </location>
</feature>
<sequence>PNLLYAKIGIEENYTYFILNEEPTINILSGPTPREINRTGAGASNTIFNIEGEILDKTNNNPIKYSELNLKLLKGGTDYSAYLMPSSTIWTDFNGYFNYNFEVASNTPTGNYTLRLDFNGTIDYNWHPVYPTLFNLPYINTSSTFSNELKVTTLTTLLFNFWINGTTFDDYYQPVINRNENVNLSVYLEWGDPLDNEDIDFYDLTQDIFLGTVQTNNGRASLIYNTNASTVAGPHLIYAKWGSNYNYSYFTLNDNITLDVQVGPSPNQINRGGETFTLQGTISDASNGKPIKFTEIYIALFDDTMTDVSYYLSSNWFQLDDTGTFDLTLSVDSGTPAINFTINVGFYGVFIYSFPNNQFNEFNFYFDILTYSNFTSNDNGNFELKVIDPDDIAIQFWVDDNPALS</sequence>
<dbReference type="EMBL" id="BARW01007379">
    <property type="protein sequence ID" value="GAI87097.1"/>
    <property type="molecule type" value="Genomic_DNA"/>
</dbReference>
<comment type="caution">
    <text evidence="1">The sequence shown here is derived from an EMBL/GenBank/DDBJ whole genome shotgun (WGS) entry which is preliminary data.</text>
</comment>
<protein>
    <submittedName>
        <fullName evidence="1">Uncharacterized protein</fullName>
    </submittedName>
</protein>
<accession>X1S236</accession>
<organism evidence="1">
    <name type="scientific">marine sediment metagenome</name>
    <dbReference type="NCBI Taxonomy" id="412755"/>
    <lineage>
        <taxon>unclassified sequences</taxon>
        <taxon>metagenomes</taxon>
        <taxon>ecological metagenomes</taxon>
    </lineage>
</organism>
<dbReference type="AlphaFoldDB" id="X1S236"/>
<feature type="non-terminal residue" evidence="1">
    <location>
        <position position="1"/>
    </location>
</feature>
<proteinExistence type="predicted"/>
<name>X1S236_9ZZZZ</name>
<gene>
    <name evidence="1" type="ORF">S12H4_15375</name>
</gene>